<dbReference type="Proteomes" id="UP000257109">
    <property type="component" value="Unassembled WGS sequence"/>
</dbReference>
<evidence type="ECO:0000313" key="1">
    <source>
        <dbReference type="EMBL" id="RDX85950.1"/>
    </source>
</evidence>
<dbReference type="InterPro" id="IPR043502">
    <property type="entry name" value="DNA/RNA_pol_sf"/>
</dbReference>
<name>A0A371G5W4_MUCPR</name>
<dbReference type="Gene3D" id="3.10.10.10">
    <property type="entry name" value="HIV Type 1 Reverse Transcriptase, subunit A, domain 1"/>
    <property type="match status" value="1"/>
</dbReference>
<comment type="caution">
    <text evidence="1">The sequence shown here is derived from an EMBL/GenBank/DDBJ whole genome shotgun (WGS) entry which is preliminary data.</text>
</comment>
<protein>
    <submittedName>
        <fullName evidence="1">Uncharacterized protein</fullName>
    </submittedName>
</protein>
<dbReference type="AlphaFoldDB" id="A0A371G5W4"/>
<dbReference type="EMBL" id="QJKJ01006653">
    <property type="protein sequence ID" value="RDX85950.1"/>
    <property type="molecule type" value="Genomic_DNA"/>
</dbReference>
<dbReference type="PANTHER" id="PTHR35046">
    <property type="entry name" value="ZINC KNUCKLE (CCHC-TYPE) FAMILY PROTEIN"/>
    <property type="match status" value="1"/>
</dbReference>
<reference evidence="1" key="1">
    <citation type="submission" date="2018-05" db="EMBL/GenBank/DDBJ databases">
        <title>Draft genome of Mucuna pruriens seed.</title>
        <authorList>
            <person name="Nnadi N.E."/>
            <person name="Vos R."/>
            <person name="Hasami M.H."/>
            <person name="Devisetty U.K."/>
            <person name="Aguiy J.C."/>
        </authorList>
    </citation>
    <scope>NUCLEOTIDE SEQUENCE [LARGE SCALE GENOMIC DNA]</scope>
    <source>
        <strain evidence="1">JCA_2017</strain>
    </source>
</reference>
<dbReference type="OrthoDB" id="1027002at2759"/>
<dbReference type="PANTHER" id="PTHR35046:SF26">
    <property type="entry name" value="RNA-DIRECTED DNA POLYMERASE"/>
    <property type="match status" value="1"/>
</dbReference>
<keyword evidence="2" id="KW-1185">Reference proteome</keyword>
<proteinExistence type="predicted"/>
<evidence type="ECO:0000313" key="2">
    <source>
        <dbReference type="Proteomes" id="UP000257109"/>
    </source>
</evidence>
<gene>
    <name evidence="1" type="ORF">CR513_32772</name>
</gene>
<dbReference type="SUPFAM" id="SSF56672">
    <property type="entry name" value="DNA/RNA polymerases"/>
    <property type="match status" value="1"/>
</dbReference>
<accession>A0A371G5W4</accession>
<sequence length="95" mass="11159">MTTLLKEFRDVFLKDIPPGLPPLRDIEHHIDLSLRATLPNKVAYRTNPKEGKEIQKQVRKLLEKGWHLIRHLDDLLDELHGSQMFSKINLKSGYY</sequence>
<organism evidence="1 2">
    <name type="scientific">Mucuna pruriens</name>
    <name type="common">Velvet bean</name>
    <name type="synonym">Dolichos pruriens</name>
    <dbReference type="NCBI Taxonomy" id="157652"/>
    <lineage>
        <taxon>Eukaryota</taxon>
        <taxon>Viridiplantae</taxon>
        <taxon>Streptophyta</taxon>
        <taxon>Embryophyta</taxon>
        <taxon>Tracheophyta</taxon>
        <taxon>Spermatophyta</taxon>
        <taxon>Magnoliopsida</taxon>
        <taxon>eudicotyledons</taxon>
        <taxon>Gunneridae</taxon>
        <taxon>Pentapetalae</taxon>
        <taxon>rosids</taxon>
        <taxon>fabids</taxon>
        <taxon>Fabales</taxon>
        <taxon>Fabaceae</taxon>
        <taxon>Papilionoideae</taxon>
        <taxon>50 kb inversion clade</taxon>
        <taxon>NPAAA clade</taxon>
        <taxon>indigoferoid/millettioid clade</taxon>
        <taxon>Phaseoleae</taxon>
        <taxon>Mucuna</taxon>
    </lineage>
</organism>
<feature type="non-terminal residue" evidence="1">
    <location>
        <position position="1"/>
    </location>
</feature>